<evidence type="ECO:0000313" key="7">
    <source>
        <dbReference type="Proteomes" id="UP001501321"/>
    </source>
</evidence>
<accession>A0ABP8QBK5</accession>
<comment type="subcellular location">
    <subcellularLocation>
        <location evidence="1">Endomembrane system</location>
        <topology evidence="1">Multi-pass membrane protein</topology>
    </subcellularLocation>
</comment>
<proteinExistence type="predicted"/>
<dbReference type="RefSeq" id="WP_345012202.1">
    <property type="nucleotide sequence ID" value="NZ_BAABFC010000012.1"/>
</dbReference>
<organism evidence="6 7">
    <name type="scientific">Pseudaeromonas paramecii</name>
    <dbReference type="NCBI Taxonomy" id="2138166"/>
    <lineage>
        <taxon>Bacteria</taxon>
        <taxon>Pseudomonadati</taxon>
        <taxon>Pseudomonadota</taxon>
        <taxon>Gammaproteobacteria</taxon>
        <taxon>Aeromonadales</taxon>
        <taxon>Aeromonadaceae</taxon>
        <taxon>Pseudaeromonas</taxon>
    </lineage>
</organism>
<evidence type="ECO:0000256" key="3">
    <source>
        <dbReference type="ARBA" id="ARBA00022989"/>
    </source>
</evidence>
<evidence type="ECO:0000256" key="2">
    <source>
        <dbReference type="ARBA" id="ARBA00022692"/>
    </source>
</evidence>
<protein>
    <submittedName>
        <fullName evidence="6">DUF1232 domain-containing protein</fullName>
    </submittedName>
</protein>
<comment type="caution">
    <text evidence="6">The sequence shown here is derived from an EMBL/GenBank/DDBJ whole genome shotgun (WGS) entry which is preliminary data.</text>
</comment>
<keyword evidence="4" id="KW-0472">Membrane</keyword>
<dbReference type="PIRSF" id="PIRSF031804">
    <property type="entry name" value="UCP031804"/>
    <property type="match status" value="1"/>
</dbReference>
<gene>
    <name evidence="6" type="ORF">GCM10023095_17940</name>
</gene>
<keyword evidence="3" id="KW-1133">Transmembrane helix</keyword>
<name>A0ABP8QBK5_9GAMM</name>
<dbReference type="InterPro" id="IPR016983">
    <property type="entry name" value="UCP031804"/>
</dbReference>
<reference evidence="7" key="1">
    <citation type="journal article" date="2019" name="Int. J. Syst. Evol. Microbiol.">
        <title>The Global Catalogue of Microorganisms (GCM) 10K type strain sequencing project: providing services to taxonomists for standard genome sequencing and annotation.</title>
        <authorList>
            <consortium name="The Broad Institute Genomics Platform"/>
            <consortium name="The Broad Institute Genome Sequencing Center for Infectious Disease"/>
            <person name="Wu L."/>
            <person name="Ma J."/>
        </authorList>
    </citation>
    <scope>NUCLEOTIDE SEQUENCE [LARGE SCALE GENOMIC DNA]</scope>
    <source>
        <strain evidence="7">JCM 32226</strain>
    </source>
</reference>
<dbReference type="EMBL" id="BAABFC010000012">
    <property type="protein sequence ID" value="GAA4498826.1"/>
    <property type="molecule type" value="Genomic_DNA"/>
</dbReference>
<evidence type="ECO:0000256" key="4">
    <source>
        <dbReference type="ARBA" id="ARBA00023136"/>
    </source>
</evidence>
<feature type="domain" description="DUF1232" evidence="5">
    <location>
        <begin position="53"/>
        <end position="86"/>
    </location>
</feature>
<dbReference type="Pfam" id="PF06803">
    <property type="entry name" value="DUF1232"/>
    <property type="match status" value="1"/>
</dbReference>
<evidence type="ECO:0000259" key="5">
    <source>
        <dbReference type="Pfam" id="PF06803"/>
    </source>
</evidence>
<evidence type="ECO:0000313" key="6">
    <source>
        <dbReference type="EMBL" id="GAA4498826.1"/>
    </source>
</evidence>
<dbReference type="InterPro" id="IPR010652">
    <property type="entry name" value="DUF1232"/>
</dbReference>
<keyword evidence="2" id="KW-0812">Transmembrane</keyword>
<sequence length="115" mass="13278">MPSYLPPPLQDFDDAGFWRTLWRLARRVGRHFVEICLLLYYTAQKPNLPLWEKLLIYSALLYFITPLDVVPDFLPLGLTDDLAVLSAALASISAFIDDAIRAQVRQRLQELFGRR</sequence>
<keyword evidence="7" id="KW-1185">Reference proteome</keyword>
<dbReference type="Proteomes" id="UP001501321">
    <property type="component" value="Unassembled WGS sequence"/>
</dbReference>
<evidence type="ECO:0000256" key="1">
    <source>
        <dbReference type="ARBA" id="ARBA00004127"/>
    </source>
</evidence>